<dbReference type="Pfam" id="PF00059">
    <property type="entry name" value="Lectin_C"/>
    <property type="match status" value="1"/>
</dbReference>
<dbReference type="WBParaSite" id="jg11404">
    <property type="protein sequence ID" value="jg11404"/>
    <property type="gene ID" value="jg11404"/>
</dbReference>
<evidence type="ECO:0000259" key="1">
    <source>
        <dbReference type="Pfam" id="PF00059"/>
    </source>
</evidence>
<proteinExistence type="predicted"/>
<name>A0A915CRM6_9BILA</name>
<reference evidence="3" key="1">
    <citation type="submission" date="2022-11" db="UniProtKB">
        <authorList>
            <consortium name="WormBaseParasite"/>
        </authorList>
    </citation>
    <scope>IDENTIFICATION</scope>
</reference>
<keyword evidence="2" id="KW-1185">Reference proteome</keyword>
<protein>
    <submittedName>
        <fullName evidence="3">C-type lectin domain-containing protein</fullName>
    </submittedName>
</protein>
<dbReference type="InterPro" id="IPR016187">
    <property type="entry name" value="CTDL_fold"/>
</dbReference>
<evidence type="ECO:0000313" key="3">
    <source>
        <dbReference type="WBParaSite" id="jg11404"/>
    </source>
</evidence>
<dbReference type="InterPro" id="IPR001304">
    <property type="entry name" value="C-type_lectin-like"/>
</dbReference>
<sequence length="121" mass="14598">MEKNIRLMAVMQLMQQNWQLYKQHWYRLFELELMWIPAENFCRQLGGHLVSIRDAAENDFVHALRKSKLVFEKAINQKRKNCDMRNPGMREINNFIGKRDIFMCYIHTHANLCAPFFRAVH</sequence>
<organism evidence="2 3">
    <name type="scientific">Ditylenchus dipsaci</name>
    <dbReference type="NCBI Taxonomy" id="166011"/>
    <lineage>
        <taxon>Eukaryota</taxon>
        <taxon>Metazoa</taxon>
        <taxon>Ecdysozoa</taxon>
        <taxon>Nematoda</taxon>
        <taxon>Chromadorea</taxon>
        <taxon>Rhabditida</taxon>
        <taxon>Tylenchina</taxon>
        <taxon>Tylenchomorpha</taxon>
        <taxon>Sphaerularioidea</taxon>
        <taxon>Anguinidae</taxon>
        <taxon>Anguininae</taxon>
        <taxon>Ditylenchus</taxon>
    </lineage>
</organism>
<dbReference type="AlphaFoldDB" id="A0A915CRM6"/>
<dbReference type="InterPro" id="IPR016186">
    <property type="entry name" value="C-type_lectin-like/link_sf"/>
</dbReference>
<dbReference type="Proteomes" id="UP000887574">
    <property type="component" value="Unplaced"/>
</dbReference>
<evidence type="ECO:0000313" key="2">
    <source>
        <dbReference type="Proteomes" id="UP000887574"/>
    </source>
</evidence>
<accession>A0A915CRM6</accession>
<feature type="domain" description="C-type lectin" evidence="1">
    <location>
        <begin position="35"/>
        <end position="66"/>
    </location>
</feature>
<dbReference type="SUPFAM" id="SSF56436">
    <property type="entry name" value="C-type lectin-like"/>
    <property type="match status" value="1"/>
</dbReference>
<dbReference type="Gene3D" id="3.10.100.10">
    <property type="entry name" value="Mannose-Binding Protein A, subunit A"/>
    <property type="match status" value="1"/>
</dbReference>